<sequence length="127" mass="14402">MKDAQVVSKLRADKPYYYKGIDDESELPEAVANCLNIAVAVDQRARKLVNYLIDQAIESATNENRDWLKEALSFVEPDDREMKVLINIIGSRTDKELSPTEQNDEHCRSMIEFGELLIKIGESGLSK</sequence>
<accession>A0A6S6T090</accession>
<gene>
    <name evidence="1" type="ORF">HELGO_WM78906</name>
</gene>
<organism evidence="1">
    <name type="scientific">uncultured Thiotrichaceae bacterium</name>
    <dbReference type="NCBI Taxonomy" id="298394"/>
    <lineage>
        <taxon>Bacteria</taxon>
        <taxon>Pseudomonadati</taxon>
        <taxon>Pseudomonadota</taxon>
        <taxon>Gammaproteobacteria</taxon>
        <taxon>Thiotrichales</taxon>
        <taxon>Thiotrichaceae</taxon>
        <taxon>environmental samples</taxon>
    </lineage>
</organism>
<protein>
    <submittedName>
        <fullName evidence="1">Uncharacterized protein</fullName>
    </submittedName>
</protein>
<reference evidence="1" key="1">
    <citation type="submission" date="2020-01" db="EMBL/GenBank/DDBJ databases">
        <authorList>
            <person name="Meier V. D."/>
            <person name="Meier V D."/>
        </authorList>
    </citation>
    <scope>NUCLEOTIDE SEQUENCE</scope>
    <source>
        <strain evidence="1">HLG_WM_MAG_09</strain>
    </source>
</reference>
<proteinExistence type="predicted"/>
<evidence type="ECO:0000313" key="1">
    <source>
        <dbReference type="EMBL" id="CAA6808632.1"/>
    </source>
</evidence>
<dbReference type="EMBL" id="CACVAT010000123">
    <property type="protein sequence ID" value="CAA6808632.1"/>
    <property type="molecule type" value="Genomic_DNA"/>
</dbReference>
<name>A0A6S6T090_9GAMM</name>
<dbReference type="AlphaFoldDB" id="A0A6S6T090"/>